<dbReference type="RefSeq" id="WP_209676106.1">
    <property type="nucleotide sequence ID" value="NZ_JAGIOI010000001.1"/>
</dbReference>
<sequence>MLVALWIVTAVLAAAFAMAGTMKVITPHGQVREKMEWVELVTPGQLKGIGLVEVVGAIGLVLPAATGIAPWLTPVAAIGLALTMVVAIVLHLRRKEPFTPSLVLGLVAAAVAAGWIIWG</sequence>
<proteinExistence type="predicted"/>
<evidence type="ECO:0000256" key="2">
    <source>
        <dbReference type="ARBA" id="ARBA00022692"/>
    </source>
</evidence>
<name>A0ABS4YR42_9MICC</name>
<dbReference type="Pfam" id="PF13564">
    <property type="entry name" value="DoxX_2"/>
    <property type="match status" value="1"/>
</dbReference>
<keyword evidence="2 5" id="KW-0812">Transmembrane</keyword>
<evidence type="ECO:0000256" key="5">
    <source>
        <dbReference type="SAM" id="Phobius"/>
    </source>
</evidence>
<keyword evidence="4 5" id="KW-0472">Membrane</keyword>
<feature type="transmembrane region" description="Helical" evidence="5">
    <location>
        <begin position="6"/>
        <end position="25"/>
    </location>
</feature>
<dbReference type="InterPro" id="IPR032808">
    <property type="entry name" value="DoxX"/>
</dbReference>
<protein>
    <submittedName>
        <fullName evidence="6">Membrane protein YphA (DoxX/SURF4 family)</fullName>
    </submittedName>
</protein>
<evidence type="ECO:0000256" key="4">
    <source>
        <dbReference type="ARBA" id="ARBA00023136"/>
    </source>
</evidence>
<feature type="transmembrane region" description="Helical" evidence="5">
    <location>
        <begin position="71"/>
        <end position="90"/>
    </location>
</feature>
<gene>
    <name evidence="6" type="ORF">JOF48_000023</name>
</gene>
<comment type="subcellular location">
    <subcellularLocation>
        <location evidence="1">Membrane</location>
        <topology evidence="1">Multi-pass membrane protein</topology>
    </subcellularLocation>
</comment>
<comment type="caution">
    <text evidence="6">The sequence shown here is derived from an EMBL/GenBank/DDBJ whole genome shotgun (WGS) entry which is preliminary data.</text>
</comment>
<keyword evidence="7" id="KW-1185">Reference proteome</keyword>
<evidence type="ECO:0000313" key="7">
    <source>
        <dbReference type="Proteomes" id="UP000711614"/>
    </source>
</evidence>
<dbReference type="Proteomes" id="UP000711614">
    <property type="component" value="Unassembled WGS sequence"/>
</dbReference>
<feature type="transmembrane region" description="Helical" evidence="5">
    <location>
        <begin position="46"/>
        <end position="65"/>
    </location>
</feature>
<reference evidence="6 7" key="1">
    <citation type="submission" date="2021-03" db="EMBL/GenBank/DDBJ databases">
        <title>Sequencing the genomes of 1000 actinobacteria strains.</title>
        <authorList>
            <person name="Klenk H.-P."/>
        </authorList>
    </citation>
    <scope>NUCLEOTIDE SEQUENCE [LARGE SCALE GENOMIC DNA]</scope>
    <source>
        <strain evidence="6 7">DSM 16005</strain>
    </source>
</reference>
<organism evidence="6 7">
    <name type="scientific">Arthrobacter stackebrandtii</name>
    <dbReference type="NCBI Taxonomy" id="272161"/>
    <lineage>
        <taxon>Bacteria</taxon>
        <taxon>Bacillati</taxon>
        <taxon>Actinomycetota</taxon>
        <taxon>Actinomycetes</taxon>
        <taxon>Micrococcales</taxon>
        <taxon>Micrococcaceae</taxon>
        <taxon>Arthrobacter</taxon>
    </lineage>
</organism>
<evidence type="ECO:0000313" key="6">
    <source>
        <dbReference type="EMBL" id="MBP2411224.1"/>
    </source>
</evidence>
<evidence type="ECO:0000256" key="1">
    <source>
        <dbReference type="ARBA" id="ARBA00004141"/>
    </source>
</evidence>
<dbReference type="EMBL" id="JAGIOI010000001">
    <property type="protein sequence ID" value="MBP2411224.1"/>
    <property type="molecule type" value="Genomic_DNA"/>
</dbReference>
<accession>A0ABS4YR42</accession>
<keyword evidence="3 5" id="KW-1133">Transmembrane helix</keyword>
<feature type="transmembrane region" description="Helical" evidence="5">
    <location>
        <begin position="102"/>
        <end position="118"/>
    </location>
</feature>
<evidence type="ECO:0000256" key="3">
    <source>
        <dbReference type="ARBA" id="ARBA00022989"/>
    </source>
</evidence>